<dbReference type="AlphaFoldDB" id="A0A267MK35"/>
<keyword evidence="3" id="KW-0645">Protease</keyword>
<dbReference type="InterPro" id="IPR003675">
    <property type="entry name" value="Rce1/LyrA-like_dom"/>
</dbReference>
<feature type="transmembrane region" description="Helical" evidence="1">
    <location>
        <begin position="31"/>
        <end position="51"/>
    </location>
</feature>
<keyword evidence="1" id="KW-1133">Transmembrane helix</keyword>
<accession>A0A267MK35</accession>
<keyword evidence="1" id="KW-0812">Transmembrane</keyword>
<feature type="transmembrane region" description="Helical" evidence="1">
    <location>
        <begin position="7"/>
        <end position="25"/>
    </location>
</feature>
<feature type="transmembrane region" description="Helical" evidence="1">
    <location>
        <begin position="204"/>
        <end position="222"/>
    </location>
</feature>
<reference evidence="3 4" key="1">
    <citation type="submission" date="2017-06" db="EMBL/GenBank/DDBJ databases">
        <title>Draft genome sequence of anaerobic fermentative bacterium Anaeromicrobium sediminis DY2726D isolated from West Pacific Ocean sediments.</title>
        <authorList>
            <person name="Zeng X."/>
        </authorList>
    </citation>
    <scope>NUCLEOTIDE SEQUENCE [LARGE SCALE GENOMIC DNA]</scope>
    <source>
        <strain evidence="3 4">DY2726D</strain>
    </source>
</reference>
<dbReference type="GO" id="GO:0080120">
    <property type="term" value="P:CAAX-box protein maturation"/>
    <property type="evidence" value="ECO:0007669"/>
    <property type="project" value="UniProtKB-ARBA"/>
</dbReference>
<dbReference type="GO" id="GO:0008237">
    <property type="term" value="F:metallopeptidase activity"/>
    <property type="evidence" value="ECO:0007669"/>
    <property type="project" value="UniProtKB-KW"/>
</dbReference>
<keyword evidence="4" id="KW-1185">Reference proteome</keyword>
<evidence type="ECO:0000313" key="3">
    <source>
        <dbReference type="EMBL" id="PAB59278.1"/>
    </source>
</evidence>
<keyword evidence="3" id="KW-0482">Metalloprotease</keyword>
<feature type="transmembrane region" description="Helical" evidence="1">
    <location>
        <begin position="115"/>
        <end position="136"/>
    </location>
</feature>
<dbReference type="GO" id="GO:0004175">
    <property type="term" value="F:endopeptidase activity"/>
    <property type="evidence" value="ECO:0007669"/>
    <property type="project" value="UniProtKB-ARBA"/>
</dbReference>
<dbReference type="GO" id="GO:0006508">
    <property type="term" value="P:proteolysis"/>
    <property type="evidence" value="ECO:0007669"/>
    <property type="project" value="UniProtKB-KW"/>
</dbReference>
<dbReference type="Pfam" id="PF02517">
    <property type="entry name" value="Rce1-like"/>
    <property type="match status" value="1"/>
</dbReference>
<feature type="domain" description="CAAX prenyl protease 2/Lysostaphin resistance protein A-like" evidence="2">
    <location>
        <begin position="113"/>
        <end position="211"/>
    </location>
</feature>
<evidence type="ECO:0000256" key="1">
    <source>
        <dbReference type="SAM" id="Phobius"/>
    </source>
</evidence>
<keyword evidence="1" id="KW-0472">Membrane</keyword>
<feature type="transmembrane region" description="Helical" evidence="1">
    <location>
        <begin position="148"/>
        <end position="166"/>
    </location>
</feature>
<name>A0A267MK35_9FIRM</name>
<organism evidence="3 4">
    <name type="scientific">Anaeromicrobium sediminis</name>
    <dbReference type="NCBI Taxonomy" id="1478221"/>
    <lineage>
        <taxon>Bacteria</taxon>
        <taxon>Bacillati</taxon>
        <taxon>Bacillota</taxon>
        <taxon>Clostridia</taxon>
        <taxon>Peptostreptococcales</taxon>
        <taxon>Thermotaleaceae</taxon>
        <taxon>Anaeromicrobium</taxon>
    </lineage>
</organism>
<dbReference type="EMBL" id="NIBG01000008">
    <property type="protein sequence ID" value="PAB59278.1"/>
    <property type="molecule type" value="Genomic_DNA"/>
</dbReference>
<feature type="transmembrane region" description="Helical" evidence="1">
    <location>
        <begin position="72"/>
        <end position="95"/>
    </location>
</feature>
<proteinExistence type="predicted"/>
<comment type="caution">
    <text evidence="3">The sequence shown here is derived from an EMBL/GenBank/DDBJ whole genome shotgun (WGS) entry which is preliminary data.</text>
</comment>
<evidence type="ECO:0000259" key="2">
    <source>
        <dbReference type="Pfam" id="PF02517"/>
    </source>
</evidence>
<evidence type="ECO:0000313" key="4">
    <source>
        <dbReference type="Proteomes" id="UP000216024"/>
    </source>
</evidence>
<gene>
    <name evidence="3" type="ORF">CCE28_10455</name>
</gene>
<feature type="transmembrane region" description="Helical" evidence="1">
    <location>
        <begin position="172"/>
        <end position="192"/>
    </location>
</feature>
<protein>
    <submittedName>
        <fullName evidence="3">CPBP family intramembrane metalloprotease</fullName>
    </submittedName>
</protein>
<keyword evidence="3" id="KW-0378">Hydrolase</keyword>
<dbReference type="Proteomes" id="UP000216024">
    <property type="component" value="Unassembled WGS sequence"/>
</dbReference>
<dbReference type="OrthoDB" id="449657at2"/>
<dbReference type="RefSeq" id="WP_095133658.1">
    <property type="nucleotide sequence ID" value="NZ_NIBG01000008.1"/>
</dbReference>
<sequence>MKNSKKVIYLSLVICISMYIIEQILNVNYFVKSTCKIVLFTLIPYLYIKIVKKKNIKNSLHLGKFQLKRLKLGLILGFCSFTIVIIGYIIFAKYIDTQNLVDQLNKIKVNKNNFIYIGLYIIFVNSFLEEFFFRGFIFLNIYEEGNKYMAYIYSSALFALYHMGMIKSWFNIYLIILCIISLMVIGIVFNYLNTKSKNFINSWIVHILADISIILIGFKILWN</sequence>